<feature type="coiled-coil region" evidence="1">
    <location>
        <begin position="342"/>
        <end position="369"/>
    </location>
</feature>
<protein>
    <submittedName>
        <fullName evidence="3">Uncharacterized protein</fullName>
    </submittedName>
</protein>
<dbReference type="InterPro" id="IPR013712">
    <property type="entry name" value="MMR1"/>
</dbReference>
<comment type="caution">
    <text evidence="3">The sequence shown here is derived from an EMBL/GenBank/DDBJ whole genome shotgun (WGS) entry which is preliminary data.</text>
</comment>
<name>A0A1Q3A914_ZYGRO</name>
<dbReference type="Proteomes" id="UP000187013">
    <property type="component" value="Unassembled WGS sequence"/>
</dbReference>
<feature type="region of interest" description="Disordered" evidence="2">
    <location>
        <begin position="1"/>
        <end position="33"/>
    </location>
</feature>
<feature type="compositionally biased region" description="Polar residues" evidence="2">
    <location>
        <begin position="269"/>
        <end position="280"/>
    </location>
</feature>
<dbReference type="EMBL" id="BDGX01000033">
    <property type="protein sequence ID" value="GAV52121.1"/>
    <property type="molecule type" value="Genomic_DNA"/>
</dbReference>
<evidence type="ECO:0000256" key="2">
    <source>
        <dbReference type="SAM" id="MobiDB-lite"/>
    </source>
</evidence>
<sequence length="538" mass="60584">MNSPTLRPEQLSPKLSPVAFSLDDPNNTNSNVNNFQHILASPTKLSLDGNSNGGNNSGAGNSLIYRTSLSKLSELSRRGRSRQRSNSDTLRTASPTRLQFFNNAPKMLKPEYVSHQPSGMPLLSALIGNGTTGSQTSRLGIKETLEMFHRGFSSNNRPSQKQEKQQRQRETQQSQLRPEQSDRQPSDATLNEEEDKQFRDDANNNYHSDNNNHNNHNDNHANEINNDKLQNQNQNQGSITTTETATTPAIDADGTLKRKPSSPRENPGTRMNSNSSVASSTMTVNFNDMSKEVELDMLPTDKNGFVELVDGKSNRCSFISSSSTDFDADWYNHQHFHISEETAKLDYRIKQLELEIDELKLQNQKLIRSITTSRTVEDKFMLDALKEIRYSKQKAQRGMERKVKQLESKVESYRKVLGSIGDGSPQPQAHFQPAYGQISACLESPRRQNHKRRIARISSMELRKIEEHSDSSSSPSPSASSSDEDENEEAENTFEEQPSMDETTMIQDENVASNNSIRRIGGLQLNIPLEMQKNNSYN</sequence>
<feature type="compositionally biased region" description="Low complexity" evidence="2">
    <location>
        <begin position="471"/>
        <end position="481"/>
    </location>
</feature>
<feature type="region of interest" description="Disordered" evidence="2">
    <location>
        <begin position="151"/>
        <end position="280"/>
    </location>
</feature>
<reference evidence="3 4" key="1">
    <citation type="submission" date="2016-08" db="EMBL/GenBank/DDBJ databases">
        <title>Draft genome sequence of allopolyploid Zygosaccharomyces rouxii.</title>
        <authorList>
            <person name="Watanabe J."/>
            <person name="Uehara K."/>
            <person name="Mogi Y."/>
            <person name="Tsukioka Y."/>
        </authorList>
    </citation>
    <scope>NUCLEOTIDE SEQUENCE [LARGE SCALE GENOMIC DNA]</scope>
    <source>
        <strain evidence="3 4">NBRC 110957</strain>
    </source>
</reference>
<proteinExistence type="predicted"/>
<dbReference type="Pfam" id="PF08505">
    <property type="entry name" value="MMR1"/>
    <property type="match status" value="1"/>
</dbReference>
<feature type="compositionally biased region" description="Polar residues" evidence="2">
    <location>
        <begin position="500"/>
        <end position="517"/>
    </location>
</feature>
<feature type="region of interest" description="Disordered" evidence="2">
    <location>
        <begin position="457"/>
        <end position="538"/>
    </location>
</feature>
<gene>
    <name evidence="3" type="ORF">ZYGR_0AG01120</name>
</gene>
<feature type="compositionally biased region" description="Basic and acidic residues" evidence="2">
    <location>
        <begin position="160"/>
        <end position="170"/>
    </location>
</feature>
<organism evidence="3 4">
    <name type="scientific">Zygosaccharomyces rouxii</name>
    <dbReference type="NCBI Taxonomy" id="4956"/>
    <lineage>
        <taxon>Eukaryota</taxon>
        <taxon>Fungi</taxon>
        <taxon>Dikarya</taxon>
        <taxon>Ascomycota</taxon>
        <taxon>Saccharomycotina</taxon>
        <taxon>Saccharomycetes</taxon>
        <taxon>Saccharomycetales</taxon>
        <taxon>Saccharomycetaceae</taxon>
        <taxon>Zygosaccharomyces</taxon>
    </lineage>
</organism>
<accession>A0A1Q3A914</accession>
<feature type="region of interest" description="Disordered" evidence="2">
    <location>
        <begin position="74"/>
        <end position="98"/>
    </location>
</feature>
<evidence type="ECO:0000256" key="1">
    <source>
        <dbReference type="SAM" id="Coils"/>
    </source>
</evidence>
<evidence type="ECO:0000313" key="4">
    <source>
        <dbReference type="Proteomes" id="UP000187013"/>
    </source>
</evidence>
<feature type="compositionally biased region" description="Basic and acidic residues" evidence="2">
    <location>
        <begin position="461"/>
        <end position="470"/>
    </location>
</feature>
<evidence type="ECO:0000313" key="3">
    <source>
        <dbReference type="EMBL" id="GAV52121.1"/>
    </source>
</evidence>
<dbReference type="OrthoDB" id="4035554at2759"/>
<keyword evidence="1" id="KW-0175">Coiled coil</keyword>
<feature type="compositionally biased region" description="Low complexity" evidence="2">
    <location>
        <begin position="230"/>
        <end position="247"/>
    </location>
</feature>
<feature type="compositionally biased region" description="Low complexity" evidence="2">
    <location>
        <begin position="203"/>
        <end position="214"/>
    </location>
</feature>
<feature type="compositionally biased region" description="Polar residues" evidence="2">
    <location>
        <begin position="88"/>
        <end position="98"/>
    </location>
</feature>
<feature type="compositionally biased region" description="Acidic residues" evidence="2">
    <location>
        <begin position="482"/>
        <end position="494"/>
    </location>
</feature>
<dbReference type="AlphaFoldDB" id="A0A1Q3A914"/>